<dbReference type="EMBL" id="CAJNNV010002217">
    <property type="protein sequence ID" value="CAE8586783.1"/>
    <property type="molecule type" value="Genomic_DNA"/>
</dbReference>
<evidence type="ECO:0000313" key="3">
    <source>
        <dbReference type="Proteomes" id="UP000654075"/>
    </source>
</evidence>
<proteinExistence type="predicted"/>
<feature type="transmembrane region" description="Helical" evidence="1">
    <location>
        <begin position="95"/>
        <end position="128"/>
    </location>
</feature>
<organism evidence="2 3">
    <name type="scientific">Polarella glacialis</name>
    <name type="common">Dinoflagellate</name>
    <dbReference type="NCBI Taxonomy" id="89957"/>
    <lineage>
        <taxon>Eukaryota</taxon>
        <taxon>Sar</taxon>
        <taxon>Alveolata</taxon>
        <taxon>Dinophyceae</taxon>
        <taxon>Suessiales</taxon>
        <taxon>Suessiaceae</taxon>
        <taxon>Polarella</taxon>
    </lineage>
</organism>
<sequence>EGVDNFLKSVDGRLVGFIHSAGILQDAMLMNLTWEKREAQLDVQACLKQLEGIWPITFEAVFAPKHYAALYLHDALERSNLRVEKKRWTFRSRNFVVVVVVVVDVVVLVVVGVVVVVVVIVVVVVVVVVSVVVVVVFVVVFVVVVAVVVVAVVVVVVGVVVVAVVVVYTEHSSNALCNCYVARLVTCRVVCCFALC</sequence>
<keyword evidence="1" id="KW-0472">Membrane</keyword>
<keyword evidence="3" id="KW-1185">Reference proteome</keyword>
<feature type="non-terminal residue" evidence="2">
    <location>
        <position position="196"/>
    </location>
</feature>
<dbReference type="OrthoDB" id="329835at2759"/>
<name>A0A813DDW0_POLGL</name>
<keyword evidence="1" id="KW-1133">Transmembrane helix</keyword>
<dbReference type="Proteomes" id="UP000654075">
    <property type="component" value="Unassembled WGS sequence"/>
</dbReference>
<reference evidence="2" key="1">
    <citation type="submission" date="2021-02" db="EMBL/GenBank/DDBJ databases">
        <authorList>
            <person name="Dougan E. K."/>
            <person name="Rhodes N."/>
            <person name="Thang M."/>
            <person name="Chan C."/>
        </authorList>
    </citation>
    <scope>NUCLEOTIDE SEQUENCE</scope>
</reference>
<keyword evidence="1" id="KW-0812">Transmembrane</keyword>
<dbReference type="AlphaFoldDB" id="A0A813DDW0"/>
<gene>
    <name evidence="2" type="ORF">PGLA1383_LOCUS5630</name>
</gene>
<comment type="caution">
    <text evidence="2">The sequence shown here is derived from an EMBL/GenBank/DDBJ whole genome shotgun (WGS) entry which is preliminary data.</text>
</comment>
<evidence type="ECO:0000256" key="1">
    <source>
        <dbReference type="SAM" id="Phobius"/>
    </source>
</evidence>
<accession>A0A813DDW0</accession>
<evidence type="ECO:0000313" key="2">
    <source>
        <dbReference type="EMBL" id="CAE8586783.1"/>
    </source>
</evidence>
<protein>
    <submittedName>
        <fullName evidence="2">Uncharacterized protein</fullName>
    </submittedName>
</protein>
<feature type="transmembrane region" description="Helical" evidence="1">
    <location>
        <begin position="134"/>
        <end position="167"/>
    </location>
</feature>
<dbReference type="Gene3D" id="3.40.50.720">
    <property type="entry name" value="NAD(P)-binding Rossmann-like Domain"/>
    <property type="match status" value="1"/>
</dbReference>